<dbReference type="FunCoup" id="A0A1S0UF11">
    <property type="interactions" value="2644"/>
</dbReference>
<dbReference type="OrthoDB" id="21470at2759"/>
<dbReference type="SMART" id="SM00648">
    <property type="entry name" value="SWAP"/>
    <property type="match status" value="1"/>
</dbReference>
<dbReference type="GO" id="GO:0006396">
    <property type="term" value="P:RNA processing"/>
    <property type="evidence" value="ECO:0007669"/>
    <property type="project" value="InterPro"/>
</dbReference>
<feature type="compositionally biased region" description="Basic residues" evidence="1">
    <location>
        <begin position="644"/>
        <end position="653"/>
    </location>
</feature>
<feature type="compositionally biased region" description="Pro residues" evidence="1">
    <location>
        <begin position="719"/>
        <end position="729"/>
    </location>
</feature>
<evidence type="ECO:0000259" key="4">
    <source>
        <dbReference type="PROSITE" id="PS51391"/>
    </source>
</evidence>
<dbReference type="CTD" id="9946161"/>
<feature type="compositionally biased region" description="Basic residues" evidence="1">
    <location>
        <begin position="664"/>
        <end position="680"/>
    </location>
</feature>
<gene>
    <name evidence="5" type="ORF">LOAG_18599</name>
</gene>
<evidence type="ECO:0000256" key="1">
    <source>
        <dbReference type="SAM" id="MobiDB-lite"/>
    </source>
</evidence>
<dbReference type="PANTHER" id="PTHR12323">
    <property type="entry name" value="SR-RELATED CTD ASSOCIATED FACTOR 6"/>
    <property type="match status" value="1"/>
</dbReference>
<feature type="region of interest" description="Disordered" evidence="1">
    <location>
        <begin position="454"/>
        <end position="479"/>
    </location>
</feature>
<dbReference type="InterPro" id="IPR035967">
    <property type="entry name" value="SWAP/Surp_sf"/>
</dbReference>
<dbReference type="Gene3D" id="1.10.10.790">
    <property type="entry name" value="Surp module"/>
    <property type="match status" value="1"/>
</dbReference>
<dbReference type="EMBL" id="JH712456">
    <property type="protein sequence ID" value="EJD74031.1"/>
    <property type="molecule type" value="Genomic_DNA"/>
</dbReference>
<dbReference type="InterPro" id="IPR008942">
    <property type="entry name" value="ENTH_VHS"/>
</dbReference>
<dbReference type="Pfam" id="PF01805">
    <property type="entry name" value="Surp"/>
    <property type="match status" value="1"/>
</dbReference>
<protein>
    <submittedName>
        <fullName evidence="5">Calcium homeostasis endoplasmic reticulum protein</fullName>
    </submittedName>
</protein>
<accession>A0A1S0UF11</accession>
<dbReference type="PROSITE" id="PS50128">
    <property type="entry name" value="SURP"/>
    <property type="match status" value="1"/>
</dbReference>
<evidence type="ECO:0000313" key="5">
    <source>
        <dbReference type="EMBL" id="EJD74031.1"/>
    </source>
</evidence>
<dbReference type="PROSITE" id="PS51391">
    <property type="entry name" value="CID"/>
    <property type="match status" value="1"/>
</dbReference>
<dbReference type="InterPro" id="IPR006569">
    <property type="entry name" value="CID_dom"/>
</dbReference>
<dbReference type="GO" id="GO:0006874">
    <property type="term" value="P:intracellular calcium ion homeostasis"/>
    <property type="evidence" value="ECO:0007669"/>
    <property type="project" value="TreeGrafter"/>
</dbReference>
<dbReference type="SMART" id="SM00443">
    <property type="entry name" value="G_patch"/>
    <property type="match status" value="1"/>
</dbReference>
<dbReference type="Pfam" id="PF01585">
    <property type="entry name" value="G-patch"/>
    <property type="match status" value="1"/>
</dbReference>
<dbReference type="RefSeq" id="XP_020304973.1">
    <property type="nucleotide sequence ID" value="XM_020451261.1"/>
</dbReference>
<feature type="region of interest" description="Disordered" evidence="1">
    <location>
        <begin position="355"/>
        <end position="429"/>
    </location>
</feature>
<dbReference type="Pfam" id="PF25127">
    <property type="entry name" value="DUF7819"/>
    <property type="match status" value="1"/>
</dbReference>
<evidence type="ECO:0000259" key="2">
    <source>
        <dbReference type="PROSITE" id="PS50128"/>
    </source>
</evidence>
<dbReference type="GeneID" id="9946161"/>
<feature type="domain" description="G-patch" evidence="3">
    <location>
        <begin position="732"/>
        <end position="781"/>
    </location>
</feature>
<dbReference type="AlphaFoldDB" id="A0A1S0UF11"/>
<feature type="region of interest" description="Disordered" evidence="1">
    <location>
        <begin position="1"/>
        <end position="26"/>
    </location>
</feature>
<name>A0A1S0UF11_LOALO</name>
<dbReference type="InterPro" id="IPR000467">
    <property type="entry name" value="G_patch_dom"/>
</dbReference>
<proteinExistence type="predicted"/>
<dbReference type="GO" id="GO:0048471">
    <property type="term" value="C:perinuclear region of cytoplasm"/>
    <property type="evidence" value="ECO:0007669"/>
    <property type="project" value="TreeGrafter"/>
</dbReference>
<feature type="compositionally biased region" description="Polar residues" evidence="1">
    <location>
        <begin position="699"/>
        <end position="716"/>
    </location>
</feature>
<feature type="compositionally biased region" description="Basic residues" evidence="1">
    <location>
        <begin position="794"/>
        <end position="803"/>
    </location>
</feature>
<dbReference type="InterPro" id="IPR000061">
    <property type="entry name" value="Surp"/>
</dbReference>
<feature type="compositionally biased region" description="Pro residues" evidence="1">
    <location>
        <begin position="357"/>
        <end position="373"/>
    </location>
</feature>
<dbReference type="PANTHER" id="PTHR12323:SF0">
    <property type="entry name" value="CALCIUM HOMEOSTASIS ENDOPLASMIC RETICULUM PROTEIN"/>
    <property type="match status" value="1"/>
</dbReference>
<feature type="compositionally biased region" description="Low complexity" evidence="1">
    <location>
        <begin position="1"/>
        <end position="16"/>
    </location>
</feature>
<feature type="compositionally biased region" description="Low complexity" evidence="1">
    <location>
        <begin position="628"/>
        <end position="641"/>
    </location>
</feature>
<feature type="domain" description="SURP motif" evidence="2">
    <location>
        <begin position="29"/>
        <end position="71"/>
    </location>
</feature>
<dbReference type="OMA" id="QNTHHDI"/>
<dbReference type="Gene3D" id="1.25.40.90">
    <property type="match status" value="1"/>
</dbReference>
<feature type="region of interest" description="Disordered" evidence="1">
    <location>
        <begin position="604"/>
        <end position="803"/>
    </location>
</feature>
<dbReference type="GO" id="GO:0003723">
    <property type="term" value="F:RNA binding"/>
    <property type="evidence" value="ECO:0007669"/>
    <property type="project" value="InterPro"/>
</dbReference>
<dbReference type="SUPFAM" id="SSF109905">
    <property type="entry name" value="Surp module (SWAP domain)"/>
    <property type="match status" value="1"/>
</dbReference>
<feature type="compositionally biased region" description="Low complexity" evidence="1">
    <location>
        <begin position="654"/>
        <end position="663"/>
    </location>
</feature>
<sequence>MLGPTSLGPGSLGPTSIPRAPEDEDSRNVIDRLAEFVAKNGMEFEERTRAKQYGDPRFTFLYGGEFADYYRFRVMQEIQKLNDGNSPATLAPPPAIQVPQFDANAALAQIATFNQQIADSEANLRAQFESIELQKEAQLAIAIEKAEADKITSICEQVSLDVEPLSKMLDQLSGHCSKDVISNSKKWIFEKCTTDRLREAILMYLLYRVKEPRATEQFKLHILYLINDWAHHCQRKKLDAIRQMLSRYVPQLYAFTAQGVKEAIVNEKLEKLIGVWEGHKYFDDGCYKQLRNPLLLYQNWKNAQQAEYAKKAAEIHAQLLATYKGYEQQHQEFALHCRTQIALLQQQIEAERIKQSMPPPASGPTMPPAPPAIIPEGPSPLNRRERRSRFDQKIAGPPPAQNNFTNIPPENDYGRFFTAPLPHTNVPSPKDIYHARPDEDDPSYVIYDDDEFNTGLQNKNRKNESEVQTARPPFRVPSQAPVFGPPPQNMFDDTALIPSVPYYELPAGMMMPLIEMEDVLYKPVVVSKLRLPPPIPPTERLLRAMDAFYAPQNVENQRDTDGWERHGLFEYYAKKNEIKKKVEEELKAEGKTLEDAIENVYIEENDEEKDEKRNYRCSSSRSHHRSSSSDSSSSRSSSYSSDRSRRRRSRSSHSRSSGSVSSRSRSRSLSRSNSRHRRSRSRSDSSRRRRRSDSRSTSPDTRPSFGNQKQIGSRSPTPKFIPPSGPPPRLSSTNKGAQLLAKMGWQGGGLGADRQGIEEPIPGGEIRDTMDQFRGVGSKPDMYEEYRKQMSGYHKSRNKRGFD</sequence>
<dbReference type="KEGG" id="loa:LOAG_18599"/>
<feature type="domain" description="CID" evidence="4">
    <location>
        <begin position="157"/>
        <end position="298"/>
    </location>
</feature>
<dbReference type="Pfam" id="PF04818">
    <property type="entry name" value="CID"/>
    <property type="match status" value="1"/>
</dbReference>
<dbReference type="PROSITE" id="PS50174">
    <property type="entry name" value="G_PATCH"/>
    <property type="match status" value="1"/>
</dbReference>
<organism evidence="5">
    <name type="scientific">Loa loa</name>
    <name type="common">Eye worm</name>
    <name type="synonym">Filaria loa</name>
    <dbReference type="NCBI Taxonomy" id="7209"/>
    <lineage>
        <taxon>Eukaryota</taxon>
        <taxon>Metazoa</taxon>
        <taxon>Ecdysozoa</taxon>
        <taxon>Nematoda</taxon>
        <taxon>Chromadorea</taxon>
        <taxon>Rhabditida</taxon>
        <taxon>Spirurina</taxon>
        <taxon>Spiruromorpha</taxon>
        <taxon>Filarioidea</taxon>
        <taxon>Onchocercidae</taxon>
        <taxon>Loa</taxon>
    </lineage>
</organism>
<evidence type="ECO:0000259" key="3">
    <source>
        <dbReference type="PROSITE" id="PS50174"/>
    </source>
</evidence>
<reference evidence="5" key="1">
    <citation type="submission" date="2012-04" db="EMBL/GenBank/DDBJ databases">
        <title>The Genome Sequence of Loa loa.</title>
        <authorList>
            <consortium name="The Broad Institute Genome Sequencing Platform"/>
            <consortium name="Broad Institute Genome Sequencing Center for Infectious Disease"/>
            <person name="Nutman T.B."/>
            <person name="Fink D.L."/>
            <person name="Russ C."/>
            <person name="Young S."/>
            <person name="Zeng Q."/>
            <person name="Gargeya S."/>
            <person name="Alvarado L."/>
            <person name="Berlin A."/>
            <person name="Chapman S.B."/>
            <person name="Chen Z."/>
            <person name="Freedman E."/>
            <person name="Gellesch M."/>
            <person name="Goldberg J."/>
            <person name="Griggs A."/>
            <person name="Gujja S."/>
            <person name="Heilman E.R."/>
            <person name="Heiman D."/>
            <person name="Howarth C."/>
            <person name="Mehta T."/>
            <person name="Neiman D."/>
            <person name="Pearson M."/>
            <person name="Roberts A."/>
            <person name="Saif S."/>
            <person name="Shea T."/>
            <person name="Shenoy N."/>
            <person name="Sisk P."/>
            <person name="Stolte C."/>
            <person name="Sykes S."/>
            <person name="White J."/>
            <person name="Yandava C."/>
            <person name="Haas B."/>
            <person name="Henn M.R."/>
            <person name="Nusbaum C."/>
            <person name="Birren B."/>
        </authorList>
    </citation>
    <scope>NUCLEOTIDE SEQUENCE [LARGE SCALE GENOMIC DNA]</scope>
</reference>
<dbReference type="InterPro" id="IPR056721">
    <property type="entry name" value="DUF7819"/>
</dbReference>
<dbReference type="InParanoid" id="A0A1S0UF11"/>